<keyword evidence="2" id="KW-1185">Reference proteome</keyword>
<dbReference type="AlphaFoldDB" id="A0A3N6V3Y3"/>
<proteinExistence type="predicted"/>
<dbReference type="EMBL" id="RHHM01000001">
    <property type="protein sequence ID" value="RQM39815.1"/>
    <property type="molecule type" value="Genomic_DNA"/>
</dbReference>
<reference evidence="1 2" key="1">
    <citation type="submission" date="2018-10" db="EMBL/GenBank/DDBJ databases">
        <title>Draft genome sequence for the type isolate of Erwinia psidii, agent causal of bacterial blight in guava (Psidium guajava) and wilt and die-back of Eucalyptus spp.</title>
        <authorList>
            <person name="Hermenegildo P.S."/>
            <person name="Santos S.A."/>
            <person name="Guimaraes L.M.S."/>
            <person name="Vidigal P.M.P."/>
            <person name="Pereira I.C."/>
            <person name="Badel J.L."/>
            <person name="Alfenas-Zerbini P."/>
            <person name="Ferreira M.A.S.V."/>
            <person name="Alfenas A.C."/>
        </authorList>
    </citation>
    <scope>NUCLEOTIDE SEQUENCE [LARGE SCALE GENOMIC DNA]</scope>
    <source>
        <strain evidence="1 2">IBSBF 435</strain>
    </source>
</reference>
<evidence type="ECO:0000313" key="2">
    <source>
        <dbReference type="Proteomes" id="UP000279457"/>
    </source>
</evidence>
<sequence length="66" mass="7467">MENGVDCHGRKPVLLYSLLRYDLRNAACGQNTGCSNHTSYGLLTVMKTIEDFIIYLPHGIQQDAYF</sequence>
<evidence type="ECO:0000313" key="1">
    <source>
        <dbReference type="EMBL" id="RQM39815.1"/>
    </source>
</evidence>
<organism evidence="1 2">
    <name type="scientific">Erwinia psidii</name>
    <dbReference type="NCBI Taxonomy" id="69224"/>
    <lineage>
        <taxon>Bacteria</taxon>
        <taxon>Pseudomonadati</taxon>
        <taxon>Pseudomonadota</taxon>
        <taxon>Gammaproteobacteria</taxon>
        <taxon>Enterobacterales</taxon>
        <taxon>Erwiniaceae</taxon>
        <taxon>Erwinia</taxon>
    </lineage>
</organism>
<dbReference type="Proteomes" id="UP000279457">
    <property type="component" value="Unassembled WGS sequence"/>
</dbReference>
<protein>
    <submittedName>
        <fullName evidence="1">Uncharacterized protein</fullName>
    </submittedName>
</protein>
<accession>A0A3N6V3Y3</accession>
<gene>
    <name evidence="1" type="ORF">EB241_00400</name>
</gene>
<comment type="caution">
    <text evidence="1">The sequence shown here is derived from an EMBL/GenBank/DDBJ whole genome shotgun (WGS) entry which is preliminary data.</text>
</comment>
<name>A0A3N6V3Y3_9GAMM</name>